<dbReference type="RefSeq" id="WP_092678789.1">
    <property type="nucleotide sequence ID" value="NZ_FOXS01000010.1"/>
</dbReference>
<keyword evidence="1" id="KW-0436">Ligase</keyword>
<dbReference type="STRING" id="1227077.SAMN04515668_4753"/>
<dbReference type="EMBL" id="FOXS01000010">
    <property type="protein sequence ID" value="SFQ82179.1"/>
    <property type="molecule type" value="Genomic_DNA"/>
</dbReference>
<dbReference type="InterPro" id="IPR009097">
    <property type="entry name" value="Cyclic_Pdiesterase"/>
</dbReference>
<evidence type="ECO:0000313" key="1">
    <source>
        <dbReference type="EMBL" id="SFQ82179.1"/>
    </source>
</evidence>
<sequence length="179" mass="19886">MKYFLAVVPPIELAMQIELFRAQWGQPTLPAHITVKAPNSLSDENLWLPAVQSFCQDATPIAVQLDGIGHFSSTVVYWRVESAGLVALHQSLLAIINPPEPERIAYFEGSAYVPHLTLAHLSNGTTTTTLSTVYEQATQHWLHPVDFIAQTLRVFRSSGPNQTYEMYMDLPLSGKSSSF</sequence>
<evidence type="ECO:0000313" key="2">
    <source>
        <dbReference type="Proteomes" id="UP000199029"/>
    </source>
</evidence>
<protein>
    <submittedName>
        <fullName evidence="1">2'-5' RNA ligase</fullName>
    </submittedName>
</protein>
<keyword evidence="2" id="KW-1185">Reference proteome</keyword>
<dbReference type="Gene3D" id="3.90.1140.10">
    <property type="entry name" value="Cyclic phosphodiesterase"/>
    <property type="match status" value="1"/>
</dbReference>
<reference evidence="2" key="1">
    <citation type="submission" date="2016-10" db="EMBL/GenBank/DDBJ databases">
        <authorList>
            <person name="Varghese N."/>
            <person name="Submissions S."/>
        </authorList>
    </citation>
    <scope>NUCLEOTIDE SEQUENCE [LARGE SCALE GENOMIC DNA]</scope>
    <source>
        <strain evidence="2">OR362-8,ATCC BAA-1266,JCM 13504</strain>
    </source>
</reference>
<dbReference type="GO" id="GO:0016874">
    <property type="term" value="F:ligase activity"/>
    <property type="evidence" value="ECO:0007669"/>
    <property type="project" value="UniProtKB-KW"/>
</dbReference>
<accession>A0A1I6BML1</accession>
<name>A0A1I6BML1_HYMAR</name>
<proteinExistence type="predicted"/>
<dbReference type="Pfam" id="PF13563">
    <property type="entry name" value="2_5_RNA_ligase2"/>
    <property type="match status" value="1"/>
</dbReference>
<dbReference type="AlphaFoldDB" id="A0A1I6BML1"/>
<dbReference type="OrthoDB" id="9789350at2"/>
<organism evidence="1 2">
    <name type="scientific">Hymenobacter arizonensis</name>
    <name type="common">Siccationidurans arizonensis</name>
    <dbReference type="NCBI Taxonomy" id="1227077"/>
    <lineage>
        <taxon>Bacteria</taxon>
        <taxon>Pseudomonadati</taxon>
        <taxon>Bacteroidota</taxon>
        <taxon>Cytophagia</taxon>
        <taxon>Cytophagales</taxon>
        <taxon>Hymenobacteraceae</taxon>
        <taxon>Hymenobacter</taxon>
    </lineage>
</organism>
<gene>
    <name evidence="1" type="ORF">SAMN04515668_4753</name>
</gene>
<dbReference type="Proteomes" id="UP000199029">
    <property type="component" value="Unassembled WGS sequence"/>
</dbReference>
<dbReference type="SUPFAM" id="SSF55144">
    <property type="entry name" value="LigT-like"/>
    <property type="match status" value="1"/>
</dbReference>